<dbReference type="RefSeq" id="WP_030792900.1">
    <property type="nucleotide sequence ID" value="NZ_JBFACJ010000042.1"/>
</dbReference>
<dbReference type="EMBL" id="JBICBM010000020">
    <property type="protein sequence ID" value="MFF9886480.1"/>
    <property type="molecule type" value="Genomic_DNA"/>
</dbReference>
<proteinExistence type="predicted"/>
<reference evidence="2 3" key="1">
    <citation type="submission" date="2024-10" db="EMBL/GenBank/DDBJ databases">
        <title>The Natural Products Discovery Center: Release of the First 8490 Sequenced Strains for Exploring Actinobacteria Biosynthetic Diversity.</title>
        <authorList>
            <person name="Kalkreuter E."/>
            <person name="Kautsar S.A."/>
            <person name="Yang D."/>
            <person name="Bader C.D."/>
            <person name="Teijaro C.N."/>
            <person name="Fluegel L."/>
            <person name="Davis C.M."/>
            <person name="Simpson J.R."/>
            <person name="Lauterbach L."/>
            <person name="Steele A.D."/>
            <person name="Gui C."/>
            <person name="Meng S."/>
            <person name="Li G."/>
            <person name="Viehrig K."/>
            <person name="Ye F."/>
            <person name="Su P."/>
            <person name="Kiefer A.F."/>
            <person name="Nichols A."/>
            <person name="Cepeda A.J."/>
            <person name="Yan W."/>
            <person name="Fan B."/>
            <person name="Jiang Y."/>
            <person name="Adhikari A."/>
            <person name="Zheng C.-J."/>
            <person name="Schuster L."/>
            <person name="Cowan T.M."/>
            <person name="Smanski M.J."/>
            <person name="Chevrette M.G."/>
            <person name="De Carvalho L.P.S."/>
            <person name="Shen B."/>
        </authorList>
    </citation>
    <scope>NUCLEOTIDE SEQUENCE [LARGE SCALE GENOMIC DNA]</scope>
    <source>
        <strain evidence="2 3">NPDC013366</strain>
    </source>
</reference>
<evidence type="ECO:0000313" key="2">
    <source>
        <dbReference type="EMBL" id="MFF9886480.1"/>
    </source>
</evidence>
<dbReference type="Proteomes" id="UP001603418">
    <property type="component" value="Unassembled WGS sequence"/>
</dbReference>
<feature type="compositionally biased region" description="Low complexity" evidence="1">
    <location>
        <begin position="141"/>
        <end position="150"/>
    </location>
</feature>
<name>A0ABW6Z5R1_9ACTN</name>
<feature type="compositionally biased region" description="Basic and acidic residues" evidence="1">
    <location>
        <begin position="110"/>
        <end position="120"/>
    </location>
</feature>
<accession>A0ABW6Z5R1</accession>
<feature type="compositionally biased region" description="Pro residues" evidence="1">
    <location>
        <begin position="125"/>
        <end position="140"/>
    </location>
</feature>
<evidence type="ECO:0000256" key="1">
    <source>
        <dbReference type="SAM" id="MobiDB-lite"/>
    </source>
</evidence>
<organism evidence="2 3">
    <name type="scientific">Streptomyces eurythermus</name>
    <dbReference type="NCBI Taxonomy" id="42237"/>
    <lineage>
        <taxon>Bacteria</taxon>
        <taxon>Bacillati</taxon>
        <taxon>Actinomycetota</taxon>
        <taxon>Actinomycetes</taxon>
        <taxon>Kitasatosporales</taxon>
        <taxon>Streptomycetaceae</taxon>
        <taxon>Streptomyces</taxon>
    </lineage>
</organism>
<comment type="caution">
    <text evidence="2">The sequence shown here is derived from an EMBL/GenBank/DDBJ whole genome shotgun (WGS) entry which is preliminary data.</text>
</comment>
<feature type="region of interest" description="Disordered" evidence="1">
    <location>
        <begin position="108"/>
        <end position="150"/>
    </location>
</feature>
<sequence>MTHPTSTEIAGRIEDLYGAPLADLEAHAQVQPPDILTALLGLHSTLALAEHSITVHRERLAQLIHPERDISAHEVVHVLDCARRIAEAVAVRDTQAVTASAVLQSLVRIEPPEPAERAEQAESPEPSPAPPTTTVPPAPPAATTTSAPSR</sequence>
<evidence type="ECO:0000313" key="3">
    <source>
        <dbReference type="Proteomes" id="UP001603418"/>
    </source>
</evidence>
<gene>
    <name evidence="2" type="ORF">ACF1HC_33550</name>
</gene>
<protein>
    <submittedName>
        <fullName evidence="2">Uncharacterized protein</fullName>
    </submittedName>
</protein>
<keyword evidence="3" id="KW-1185">Reference proteome</keyword>